<dbReference type="Proteomes" id="UP000320386">
    <property type="component" value="Chromosome"/>
</dbReference>
<name>A0A518BZ94_9BACT</name>
<dbReference type="EMBL" id="CP036280">
    <property type="protein sequence ID" value="QDU72289.1"/>
    <property type="molecule type" value="Genomic_DNA"/>
</dbReference>
<organism evidence="1 2">
    <name type="scientific">Mucisphaera calidilacus</name>
    <dbReference type="NCBI Taxonomy" id="2527982"/>
    <lineage>
        <taxon>Bacteria</taxon>
        <taxon>Pseudomonadati</taxon>
        <taxon>Planctomycetota</taxon>
        <taxon>Phycisphaerae</taxon>
        <taxon>Phycisphaerales</taxon>
        <taxon>Phycisphaeraceae</taxon>
        <taxon>Mucisphaera</taxon>
    </lineage>
</organism>
<gene>
    <name evidence="1" type="ORF">Pan265_21530</name>
</gene>
<dbReference type="KEGG" id="mcad:Pan265_21530"/>
<evidence type="ECO:0000313" key="2">
    <source>
        <dbReference type="Proteomes" id="UP000320386"/>
    </source>
</evidence>
<dbReference type="PROSITE" id="PS51257">
    <property type="entry name" value="PROKAR_LIPOPROTEIN"/>
    <property type="match status" value="1"/>
</dbReference>
<reference evidence="1 2" key="1">
    <citation type="submission" date="2019-02" db="EMBL/GenBank/DDBJ databases">
        <title>Deep-cultivation of Planctomycetes and their phenomic and genomic characterization uncovers novel biology.</title>
        <authorList>
            <person name="Wiegand S."/>
            <person name="Jogler M."/>
            <person name="Boedeker C."/>
            <person name="Pinto D."/>
            <person name="Vollmers J."/>
            <person name="Rivas-Marin E."/>
            <person name="Kohn T."/>
            <person name="Peeters S.H."/>
            <person name="Heuer A."/>
            <person name="Rast P."/>
            <person name="Oberbeckmann S."/>
            <person name="Bunk B."/>
            <person name="Jeske O."/>
            <person name="Meyerdierks A."/>
            <person name="Storesund J.E."/>
            <person name="Kallscheuer N."/>
            <person name="Luecker S."/>
            <person name="Lage O.M."/>
            <person name="Pohl T."/>
            <person name="Merkel B.J."/>
            <person name="Hornburger P."/>
            <person name="Mueller R.-W."/>
            <person name="Bruemmer F."/>
            <person name="Labrenz M."/>
            <person name="Spormann A.M."/>
            <person name="Op den Camp H."/>
            <person name="Overmann J."/>
            <person name="Amann R."/>
            <person name="Jetten M.S.M."/>
            <person name="Mascher T."/>
            <person name="Medema M.H."/>
            <person name="Devos D.P."/>
            <person name="Kaster A.-K."/>
            <person name="Ovreas L."/>
            <person name="Rohde M."/>
            <person name="Galperin M.Y."/>
            <person name="Jogler C."/>
        </authorList>
    </citation>
    <scope>NUCLEOTIDE SEQUENCE [LARGE SCALE GENOMIC DNA]</scope>
    <source>
        <strain evidence="1 2">Pan265</strain>
    </source>
</reference>
<evidence type="ECO:0000313" key="1">
    <source>
        <dbReference type="EMBL" id="QDU72289.1"/>
    </source>
</evidence>
<accession>A0A518BZ94</accession>
<sequence>MSRPRKRWRYRILAAILGLILGTWAASCYDSARWASVLESESTTTP</sequence>
<proteinExistence type="predicted"/>
<protein>
    <submittedName>
        <fullName evidence="1">Uncharacterized protein</fullName>
    </submittedName>
</protein>
<dbReference type="AlphaFoldDB" id="A0A518BZ94"/>
<keyword evidence="2" id="KW-1185">Reference proteome</keyword>